<dbReference type="EMBL" id="VBQZ03000051">
    <property type="protein sequence ID" value="MXQ88954.1"/>
    <property type="molecule type" value="Genomic_DNA"/>
</dbReference>
<gene>
    <name evidence="9" type="ORF">E5288_WYG019999</name>
</gene>
<keyword evidence="6" id="KW-0175">Coiled coil</keyword>
<feature type="transmembrane region" description="Helical" evidence="8">
    <location>
        <begin position="1199"/>
        <end position="1217"/>
    </location>
</feature>
<evidence type="ECO:0000256" key="1">
    <source>
        <dbReference type="ARBA" id="ARBA00004477"/>
    </source>
</evidence>
<feature type="compositionally biased region" description="Basic and acidic residues" evidence="7">
    <location>
        <begin position="83"/>
        <end position="106"/>
    </location>
</feature>
<dbReference type="InterPro" id="IPR038929">
    <property type="entry name" value="CCDC13"/>
</dbReference>
<feature type="coiled-coil region" evidence="6">
    <location>
        <begin position="382"/>
        <end position="458"/>
    </location>
</feature>
<dbReference type="GO" id="GO:0005789">
    <property type="term" value="C:endoplasmic reticulum membrane"/>
    <property type="evidence" value="ECO:0007669"/>
    <property type="project" value="UniProtKB-SubCell"/>
</dbReference>
<protein>
    <recommendedName>
        <fullName evidence="11">Coiled-coil domain-containing protein 13</fullName>
    </recommendedName>
</protein>
<evidence type="ECO:0000313" key="10">
    <source>
        <dbReference type="Proteomes" id="UP000322234"/>
    </source>
</evidence>
<keyword evidence="4 8" id="KW-1133">Transmembrane helix</keyword>
<keyword evidence="5 8" id="KW-0472">Membrane</keyword>
<keyword evidence="10" id="KW-1185">Reference proteome</keyword>
<dbReference type="GO" id="GO:1905515">
    <property type="term" value="P:non-motile cilium assembly"/>
    <property type="evidence" value="ECO:0007669"/>
    <property type="project" value="TreeGrafter"/>
</dbReference>
<evidence type="ECO:0000256" key="7">
    <source>
        <dbReference type="SAM" id="MobiDB-lite"/>
    </source>
</evidence>
<evidence type="ECO:0000256" key="6">
    <source>
        <dbReference type="SAM" id="Coils"/>
    </source>
</evidence>
<evidence type="ECO:0000256" key="4">
    <source>
        <dbReference type="ARBA" id="ARBA00022989"/>
    </source>
</evidence>
<name>A0A6B0RLT3_9CETA</name>
<feature type="region of interest" description="Disordered" evidence="7">
    <location>
        <begin position="658"/>
        <end position="710"/>
    </location>
</feature>
<evidence type="ECO:0000256" key="5">
    <source>
        <dbReference type="ARBA" id="ARBA00023136"/>
    </source>
</evidence>
<comment type="subcellular location">
    <subcellularLocation>
        <location evidence="1">Endoplasmic reticulum membrane</location>
        <topology evidence="1">Multi-pass membrane protein</topology>
    </subcellularLocation>
</comment>
<keyword evidence="2 8" id="KW-0812">Transmembrane</keyword>
<sequence>MMTSRGVVPGFPGDGCQDSAGKRLKRAYYESSTLEEEALRRVCFSSGFFSYSEGKMAEDEGSQDTLRLQFRAMQEMQHKRLQKQMEKRKEKELSLQSRGDDQKEPLEISDGLSVLQAGEQNSKTSFQQRVLEDEIEQLRDQLRETVDENGRLYKLLKERDFEIKHLKKKIEEDRFAFTGTAGVAGDVIATKIVELSKKNRVLMAESEGAKTRVRQLSNRIQELEQELQIAQARLPAKGSTDAGAKPPRTQMGDRVLPENPEVKVLQDRLAATNLKMSDLRNQIQAVKQELRMAQKVLTSEVGEDVNIQQLLSSPGTWRGRAQQILVLQSKVRELEKQLGQTRSRSEETASELSVYPDSRKLSAQEKNLLRIRNLEREKQEGWEKLAAERDALQRELEELKKKFEGMRSRNKVLSSEVKTLRSQMGTLVEKGRHDDELIDALMDQLKQLQEILGSLSLQEEKTRVSQHRLDQQLNSEAQRSSSLVAQLRAMVAEREAKVRQLELEIGQLSVQYLRNKGVDEGSSGPEVSRASTKLPEDPGLTKPPASAGDHAGRLGSSRSVTSLGHTLVESSLTWPSLPSPHGASPRFLDSPEQKGWQTQVTEFKALWQAAEVERDRLTEFVTVLQKRVEERNSKLLESERRLQEERHRAVVLEQHLEKMRLEPGRMSASQRAAPRSKTGLPASNTRHHPSESERKDPSSAQLSSVPMESQMEELTTRLAIQVEENEMLKAALGNALQGKEEDFRMYHETLDQAGLGGFGALTRSFSLSSIQAMGIKTALPAAELGLYSLVLSGALAYAGRGLFEASQDGAHRKAFRESVRPGWEYIGRKMDVADFEWVMWFTSFRNVIIFALSGHVLFAKLCTMVAPQLRSWMYAVYGALAVVGTMGPWYLLLLLGHCVGLYVVSLFGQPWLCLGVGLASLASFKLDPLISWQSGFVTGTFDLQEVLFHGGCGFTVLRCTSFALESCAHPDRRYSLADLLKYNFYLPFFFFGPIMTFDRFHSQVSQVEPVRPEGELWRIRAQAGLSVVAILTVDVFFHFFYILTIPSDLKFVNRLPDSALAGLAYSNLVYDWVKAAVLFGVVNTVARLDHLDPPQPPKCITALYVFAETHFDRGINDWLCKYVYNYIGGEHSAVIPELGATIATFAITTLWLGPCDVVYLWSCLNCFGLNFELWVQKLAELEPLSQIETSLSEQMSRRVRAVFGAMNFWAIIMYNLVSLNSPEFTDLVAQRLLLSAEAVPGAP</sequence>
<evidence type="ECO:0000256" key="8">
    <source>
        <dbReference type="SAM" id="Phobius"/>
    </source>
</evidence>
<feature type="coiled-coil region" evidence="6">
    <location>
        <begin position="206"/>
        <end position="233"/>
    </location>
</feature>
<feature type="region of interest" description="Disordered" evidence="7">
    <location>
        <begin position="516"/>
        <end position="558"/>
    </location>
</feature>
<dbReference type="InterPro" id="IPR004299">
    <property type="entry name" value="MBOAT_fam"/>
</dbReference>
<evidence type="ECO:0000256" key="3">
    <source>
        <dbReference type="ARBA" id="ARBA00022824"/>
    </source>
</evidence>
<feature type="coiled-coil region" evidence="6">
    <location>
        <begin position="262"/>
        <end position="296"/>
    </location>
</feature>
<feature type="coiled-coil region" evidence="6">
    <location>
        <begin position="484"/>
        <end position="511"/>
    </location>
</feature>
<feature type="transmembrane region" description="Helical" evidence="8">
    <location>
        <begin position="837"/>
        <end position="859"/>
    </location>
</feature>
<feature type="region of interest" description="Disordered" evidence="7">
    <location>
        <begin position="571"/>
        <end position="593"/>
    </location>
</feature>
<dbReference type="AlphaFoldDB" id="A0A6B0RLT3"/>
<dbReference type="PANTHER" id="PTHR31935:SF1">
    <property type="entry name" value="COILED-COIL DOMAIN-CONTAINING PROTEIN 13"/>
    <property type="match status" value="1"/>
</dbReference>
<feature type="transmembrane region" description="Helical" evidence="8">
    <location>
        <begin position="871"/>
        <end position="893"/>
    </location>
</feature>
<dbReference type="GO" id="GO:0034451">
    <property type="term" value="C:centriolar satellite"/>
    <property type="evidence" value="ECO:0007669"/>
    <property type="project" value="TreeGrafter"/>
</dbReference>
<dbReference type="PANTHER" id="PTHR31935">
    <property type="entry name" value="COILED-COIL DOMAIN-CONTAINING PROTEIN 13"/>
    <property type="match status" value="1"/>
</dbReference>
<organism evidence="9 10">
    <name type="scientific">Bos mutus</name>
    <name type="common">wild yak</name>
    <dbReference type="NCBI Taxonomy" id="72004"/>
    <lineage>
        <taxon>Eukaryota</taxon>
        <taxon>Metazoa</taxon>
        <taxon>Chordata</taxon>
        <taxon>Craniata</taxon>
        <taxon>Vertebrata</taxon>
        <taxon>Euteleostomi</taxon>
        <taxon>Mammalia</taxon>
        <taxon>Eutheria</taxon>
        <taxon>Laurasiatheria</taxon>
        <taxon>Artiodactyla</taxon>
        <taxon>Ruminantia</taxon>
        <taxon>Pecora</taxon>
        <taxon>Bovidae</taxon>
        <taxon>Bovinae</taxon>
        <taxon>Bos</taxon>
    </lineage>
</organism>
<evidence type="ECO:0008006" key="11">
    <source>
        <dbReference type="Google" id="ProtNLM"/>
    </source>
</evidence>
<dbReference type="Proteomes" id="UP000322234">
    <property type="component" value="Unassembled WGS sequence"/>
</dbReference>
<feature type="compositionally biased region" description="Basic and acidic residues" evidence="7">
    <location>
        <begin position="688"/>
        <end position="697"/>
    </location>
</feature>
<feature type="region of interest" description="Disordered" evidence="7">
    <location>
        <begin position="79"/>
        <end position="106"/>
    </location>
</feature>
<evidence type="ECO:0000313" key="9">
    <source>
        <dbReference type="EMBL" id="MXQ88954.1"/>
    </source>
</evidence>
<reference evidence="9" key="1">
    <citation type="submission" date="2019-10" db="EMBL/GenBank/DDBJ databases">
        <title>The sequence and de novo assembly of the wild yak genome.</title>
        <authorList>
            <person name="Liu Y."/>
        </authorList>
    </citation>
    <scope>NUCLEOTIDE SEQUENCE [LARGE SCALE GENOMIC DNA]</scope>
    <source>
        <strain evidence="9">WY2019</strain>
    </source>
</reference>
<comment type="caution">
    <text evidence="9">The sequence shown here is derived from an EMBL/GenBank/DDBJ whole genome shotgun (WGS) entry which is preliminary data.</text>
</comment>
<feature type="transmembrane region" description="Helical" evidence="8">
    <location>
        <begin position="1021"/>
        <end position="1044"/>
    </location>
</feature>
<proteinExistence type="predicted"/>
<dbReference type="Pfam" id="PF03062">
    <property type="entry name" value="MBOAT"/>
    <property type="match status" value="1"/>
</dbReference>
<accession>A0A6B0RLT3</accession>
<keyword evidence="3" id="KW-0256">Endoplasmic reticulum</keyword>
<feature type="coiled-coil region" evidence="6">
    <location>
        <begin position="324"/>
        <end position="351"/>
    </location>
</feature>
<feature type="compositionally biased region" description="Polar residues" evidence="7">
    <location>
        <begin position="698"/>
        <end position="707"/>
    </location>
</feature>
<feature type="region of interest" description="Disordered" evidence="7">
    <location>
        <begin position="235"/>
        <end position="254"/>
    </location>
</feature>
<feature type="transmembrane region" description="Helical" evidence="8">
    <location>
        <begin position="899"/>
        <end position="924"/>
    </location>
</feature>
<evidence type="ECO:0000256" key="2">
    <source>
        <dbReference type="ARBA" id="ARBA00022692"/>
    </source>
</evidence>
<dbReference type="GO" id="GO:0031122">
    <property type="term" value="P:cytoplasmic microtubule organization"/>
    <property type="evidence" value="ECO:0007669"/>
    <property type="project" value="TreeGrafter"/>
</dbReference>